<dbReference type="SUPFAM" id="SSF54593">
    <property type="entry name" value="Glyoxalase/Bleomycin resistance protein/Dihydroxybiphenyl dioxygenase"/>
    <property type="match status" value="1"/>
</dbReference>
<dbReference type="InterPro" id="IPR004360">
    <property type="entry name" value="Glyas_Fos-R_dOase_dom"/>
</dbReference>
<keyword evidence="3" id="KW-1185">Reference proteome</keyword>
<dbReference type="PIRSF" id="PIRSF039020">
    <property type="entry name" value="EhpR"/>
    <property type="match status" value="1"/>
</dbReference>
<gene>
    <name evidence="2" type="ORF">ACFPM8_12425</name>
</gene>
<feature type="domain" description="VOC" evidence="1">
    <location>
        <begin position="3"/>
        <end position="120"/>
    </location>
</feature>
<dbReference type="InterPro" id="IPR026275">
    <property type="entry name" value="Glyoxalase/dOase/EhpR"/>
</dbReference>
<protein>
    <submittedName>
        <fullName evidence="2">VOC family protein</fullName>
    </submittedName>
</protein>
<dbReference type="InterPro" id="IPR029068">
    <property type="entry name" value="Glyas_Bleomycin-R_OHBP_Dase"/>
</dbReference>
<evidence type="ECO:0000313" key="2">
    <source>
        <dbReference type="EMBL" id="MFC5474761.1"/>
    </source>
</evidence>
<name>A0ABW0MBF3_9BURK</name>
<evidence type="ECO:0000313" key="3">
    <source>
        <dbReference type="Proteomes" id="UP001596045"/>
    </source>
</evidence>
<sequence>MSSPNLIILYVSDPVKSIPFYRELLNRDPIASFPTYVAFALDGGFTLGLWASHRVNPAPPQTGNRTELAFTVADDAAVEVLHREWRERGVKIEQAPNADVFGLTFVALDPDGHRIRVCPVGN</sequence>
<dbReference type="Gene3D" id="3.30.720.110">
    <property type="match status" value="1"/>
</dbReference>
<accession>A0ABW0MBF3</accession>
<comment type="caution">
    <text evidence="2">The sequence shown here is derived from an EMBL/GenBank/DDBJ whole genome shotgun (WGS) entry which is preliminary data.</text>
</comment>
<organism evidence="2 3">
    <name type="scientific">Paraherbaspirillum soli</name>
    <dbReference type="NCBI Taxonomy" id="631222"/>
    <lineage>
        <taxon>Bacteria</taxon>
        <taxon>Pseudomonadati</taxon>
        <taxon>Pseudomonadota</taxon>
        <taxon>Betaproteobacteria</taxon>
        <taxon>Burkholderiales</taxon>
        <taxon>Oxalobacteraceae</taxon>
        <taxon>Paraherbaspirillum</taxon>
    </lineage>
</organism>
<dbReference type="RefSeq" id="WP_378997871.1">
    <property type="nucleotide sequence ID" value="NZ_JBHSMT010000023.1"/>
</dbReference>
<dbReference type="InterPro" id="IPR037523">
    <property type="entry name" value="VOC_core"/>
</dbReference>
<evidence type="ECO:0000259" key="1">
    <source>
        <dbReference type="PROSITE" id="PS51819"/>
    </source>
</evidence>
<dbReference type="EMBL" id="JBHSMT010000023">
    <property type="protein sequence ID" value="MFC5474761.1"/>
    <property type="molecule type" value="Genomic_DNA"/>
</dbReference>
<dbReference type="Pfam" id="PF00903">
    <property type="entry name" value="Glyoxalase"/>
    <property type="match status" value="1"/>
</dbReference>
<dbReference type="Proteomes" id="UP001596045">
    <property type="component" value="Unassembled WGS sequence"/>
</dbReference>
<dbReference type="PROSITE" id="PS51819">
    <property type="entry name" value="VOC"/>
    <property type="match status" value="1"/>
</dbReference>
<proteinExistence type="predicted"/>
<dbReference type="Gene3D" id="3.30.720.120">
    <property type="match status" value="1"/>
</dbReference>
<reference evidence="3" key="1">
    <citation type="journal article" date="2019" name="Int. J. Syst. Evol. Microbiol.">
        <title>The Global Catalogue of Microorganisms (GCM) 10K type strain sequencing project: providing services to taxonomists for standard genome sequencing and annotation.</title>
        <authorList>
            <consortium name="The Broad Institute Genomics Platform"/>
            <consortium name="The Broad Institute Genome Sequencing Center for Infectious Disease"/>
            <person name="Wu L."/>
            <person name="Ma J."/>
        </authorList>
    </citation>
    <scope>NUCLEOTIDE SEQUENCE [LARGE SCALE GENOMIC DNA]</scope>
    <source>
        <strain evidence="3">JCM 17066</strain>
    </source>
</reference>